<gene>
    <name evidence="4" type="primary">proC</name>
    <name evidence="10" type="ORF">DES47_102185</name>
</gene>
<dbReference type="FunCoup" id="A0A4R6QNN1">
    <property type="interactions" value="561"/>
</dbReference>
<evidence type="ECO:0000256" key="4">
    <source>
        <dbReference type="HAMAP-Rule" id="MF_01925"/>
    </source>
</evidence>
<dbReference type="InterPro" id="IPR036291">
    <property type="entry name" value="NAD(P)-bd_dom_sf"/>
</dbReference>
<feature type="domain" description="Pyrroline-5-carboxylate reductase catalytic N-terminal" evidence="8">
    <location>
        <begin position="5"/>
        <end position="94"/>
    </location>
</feature>
<evidence type="ECO:0000256" key="7">
    <source>
        <dbReference type="RuleBase" id="RU003903"/>
    </source>
</evidence>
<keyword evidence="4" id="KW-0963">Cytoplasm</keyword>
<dbReference type="Pfam" id="PF14748">
    <property type="entry name" value="P5CR_dimer"/>
    <property type="match status" value="1"/>
</dbReference>
<evidence type="ECO:0000256" key="5">
    <source>
        <dbReference type="NCBIfam" id="TIGR00112"/>
    </source>
</evidence>
<dbReference type="Gene3D" id="3.40.50.720">
    <property type="entry name" value="NAD(P)-binding Rossmann-like Domain"/>
    <property type="match status" value="1"/>
</dbReference>
<evidence type="ECO:0000256" key="3">
    <source>
        <dbReference type="ARBA" id="ARBA00023002"/>
    </source>
</evidence>
<reference evidence="10 11" key="1">
    <citation type="submission" date="2019-03" db="EMBL/GenBank/DDBJ databases">
        <title>Genomic Encyclopedia of Type Strains, Phase IV (KMG-IV): sequencing the most valuable type-strain genomes for metagenomic binning, comparative biology and taxonomic classification.</title>
        <authorList>
            <person name="Goeker M."/>
        </authorList>
    </citation>
    <scope>NUCLEOTIDE SEQUENCE [LARGE SCALE GENOMIC DNA]</scope>
    <source>
        <strain evidence="10 11">DSM 16998</strain>
    </source>
</reference>
<dbReference type="SUPFAM" id="SSF48179">
    <property type="entry name" value="6-phosphogluconate dehydrogenase C-terminal domain-like"/>
    <property type="match status" value="1"/>
</dbReference>
<dbReference type="PANTHER" id="PTHR11645">
    <property type="entry name" value="PYRROLINE-5-CARBOXYLATE REDUCTASE"/>
    <property type="match status" value="1"/>
</dbReference>
<comment type="catalytic activity">
    <reaction evidence="4 7">
        <text>L-proline + NADP(+) = (S)-1-pyrroline-5-carboxylate + NADPH + 2 H(+)</text>
        <dbReference type="Rhea" id="RHEA:14109"/>
        <dbReference type="ChEBI" id="CHEBI:15378"/>
        <dbReference type="ChEBI" id="CHEBI:17388"/>
        <dbReference type="ChEBI" id="CHEBI:57783"/>
        <dbReference type="ChEBI" id="CHEBI:58349"/>
        <dbReference type="ChEBI" id="CHEBI:60039"/>
        <dbReference type="EC" id="1.5.1.2"/>
    </reaction>
</comment>
<comment type="catalytic activity">
    <reaction evidence="4">
        <text>L-proline + NAD(+) = (S)-1-pyrroline-5-carboxylate + NADH + 2 H(+)</text>
        <dbReference type="Rhea" id="RHEA:14105"/>
        <dbReference type="ChEBI" id="CHEBI:15378"/>
        <dbReference type="ChEBI" id="CHEBI:17388"/>
        <dbReference type="ChEBI" id="CHEBI:57540"/>
        <dbReference type="ChEBI" id="CHEBI:57945"/>
        <dbReference type="ChEBI" id="CHEBI:60039"/>
        <dbReference type="EC" id="1.5.1.2"/>
    </reaction>
</comment>
<dbReference type="InterPro" id="IPR000304">
    <property type="entry name" value="Pyrroline-COOH_reductase"/>
</dbReference>
<evidence type="ECO:0000256" key="6">
    <source>
        <dbReference type="PIRSR" id="PIRSR000193-1"/>
    </source>
</evidence>
<keyword evidence="4 7" id="KW-0028">Amino-acid biosynthesis</keyword>
<evidence type="ECO:0000259" key="8">
    <source>
        <dbReference type="Pfam" id="PF03807"/>
    </source>
</evidence>
<dbReference type="InterPro" id="IPR028939">
    <property type="entry name" value="P5C_Rdtase_cat_N"/>
</dbReference>
<keyword evidence="11" id="KW-1185">Reference proteome</keyword>
<dbReference type="GO" id="GO:0005737">
    <property type="term" value="C:cytoplasm"/>
    <property type="evidence" value="ECO:0007669"/>
    <property type="project" value="UniProtKB-SubCell"/>
</dbReference>
<evidence type="ECO:0000259" key="9">
    <source>
        <dbReference type="Pfam" id="PF14748"/>
    </source>
</evidence>
<accession>A0A4R6QNN1</accession>
<name>A0A4R6QNN1_9BURK</name>
<keyword evidence="2 4" id="KW-0521">NADP</keyword>
<organism evidence="10 11">
    <name type="scientific">Roseateles toxinivorans</name>
    <dbReference type="NCBI Taxonomy" id="270368"/>
    <lineage>
        <taxon>Bacteria</taxon>
        <taxon>Pseudomonadati</taxon>
        <taxon>Pseudomonadota</taxon>
        <taxon>Betaproteobacteria</taxon>
        <taxon>Burkholderiales</taxon>
        <taxon>Sphaerotilaceae</taxon>
        <taxon>Roseateles</taxon>
    </lineage>
</organism>
<dbReference type="InterPro" id="IPR053790">
    <property type="entry name" value="P5CR-like_CS"/>
</dbReference>
<dbReference type="AlphaFoldDB" id="A0A4R6QNN1"/>
<keyword evidence="3 4" id="KW-0560">Oxidoreductase</keyword>
<dbReference type="Proteomes" id="UP000295361">
    <property type="component" value="Unassembled WGS sequence"/>
</dbReference>
<dbReference type="Gene3D" id="1.10.3730.10">
    <property type="entry name" value="ProC C-terminal domain-like"/>
    <property type="match status" value="1"/>
</dbReference>
<feature type="binding site" evidence="6">
    <location>
        <begin position="8"/>
        <end position="13"/>
    </location>
    <ligand>
        <name>NADP(+)</name>
        <dbReference type="ChEBI" id="CHEBI:58349"/>
    </ligand>
</feature>
<dbReference type="EC" id="1.5.1.2" evidence="4 5"/>
<feature type="binding site" evidence="6">
    <location>
        <begin position="69"/>
        <end position="72"/>
    </location>
    <ligand>
        <name>NADP(+)</name>
        <dbReference type="ChEBI" id="CHEBI:58349"/>
    </ligand>
</feature>
<evidence type="ECO:0000256" key="2">
    <source>
        <dbReference type="ARBA" id="ARBA00022857"/>
    </source>
</evidence>
<dbReference type="SUPFAM" id="SSF51735">
    <property type="entry name" value="NAD(P)-binding Rossmann-fold domains"/>
    <property type="match status" value="1"/>
</dbReference>
<dbReference type="EMBL" id="SNXS01000002">
    <property type="protein sequence ID" value="TDP72440.1"/>
    <property type="molecule type" value="Genomic_DNA"/>
</dbReference>
<comment type="pathway">
    <text evidence="4 7">Amino-acid biosynthesis; L-proline biosynthesis; L-proline from L-glutamate 5-semialdehyde: step 1/1.</text>
</comment>
<dbReference type="HAMAP" id="MF_01925">
    <property type="entry name" value="P5C_reductase"/>
    <property type="match status" value="1"/>
</dbReference>
<sequence length="270" mass="27839">MNTCIAFIGGGNMASAIIGGLLKAGHAAADLLVVEPFEAQRARLAADFGLQPLAAADASLQRAGLVLWAVKPQLFTEASLPCRPHVQQALQLSVMAGIRSEGLVAATAAQRVVRAMPNTPALIGQGIAGLYARPEVTAADRALVEQVLRPTGTTLWVEREADLDAVTALSGSGPAYFFYIVEAMMAAAIEMGLSAEQGRQLALATCAGAAALALQSDESPATLRERVTSKGGTTYAALSSLQADGVGAAVQRAVLAAQQRARELGDEFGN</sequence>
<evidence type="ECO:0000256" key="1">
    <source>
        <dbReference type="ARBA" id="ARBA00005525"/>
    </source>
</evidence>
<feature type="domain" description="Pyrroline-5-carboxylate reductase dimerisation" evidence="9">
    <location>
        <begin position="160"/>
        <end position="264"/>
    </location>
</feature>
<proteinExistence type="inferred from homology"/>
<dbReference type="OrthoDB" id="9805754at2"/>
<dbReference type="Pfam" id="PF03807">
    <property type="entry name" value="F420_oxidored"/>
    <property type="match status" value="1"/>
</dbReference>
<dbReference type="InterPro" id="IPR008927">
    <property type="entry name" value="6-PGluconate_DH-like_C_sf"/>
</dbReference>
<comment type="subcellular location">
    <subcellularLocation>
        <location evidence="4">Cytoplasm</location>
    </subcellularLocation>
</comment>
<keyword evidence="4 7" id="KW-0641">Proline biosynthesis</keyword>
<dbReference type="PANTHER" id="PTHR11645:SF0">
    <property type="entry name" value="PYRROLINE-5-CARBOXYLATE REDUCTASE 3"/>
    <property type="match status" value="1"/>
</dbReference>
<comment type="caution">
    <text evidence="10">The sequence shown here is derived from an EMBL/GenBank/DDBJ whole genome shotgun (WGS) entry which is preliminary data.</text>
</comment>
<comment type="function">
    <text evidence="4">Catalyzes the reduction of 1-pyrroline-5-carboxylate (PCA) to L-proline.</text>
</comment>
<dbReference type="NCBIfam" id="TIGR00112">
    <property type="entry name" value="proC"/>
    <property type="match status" value="1"/>
</dbReference>
<evidence type="ECO:0000313" key="10">
    <source>
        <dbReference type="EMBL" id="TDP72440.1"/>
    </source>
</evidence>
<dbReference type="RefSeq" id="WP_133699906.1">
    <property type="nucleotide sequence ID" value="NZ_SNXS01000002.1"/>
</dbReference>
<dbReference type="PROSITE" id="PS00521">
    <property type="entry name" value="P5CR"/>
    <property type="match status" value="1"/>
</dbReference>
<dbReference type="UniPathway" id="UPA00098">
    <property type="reaction ID" value="UER00361"/>
</dbReference>
<evidence type="ECO:0000313" key="11">
    <source>
        <dbReference type="Proteomes" id="UP000295361"/>
    </source>
</evidence>
<dbReference type="InParanoid" id="A0A4R6QNN1"/>
<dbReference type="GO" id="GO:0004735">
    <property type="term" value="F:pyrroline-5-carboxylate reductase activity"/>
    <property type="evidence" value="ECO:0007669"/>
    <property type="project" value="UniProtKB-UniRule"/>
</dbReference>
<dbReference type="PIRSF" id="PIRSF000193">
    <property type="entry name" value="Pyrrol-5-carb_rd"/>
    <property type="match status" value="1"/>
</dbReference>
<dbReference type="FunFam" id="1.10.3730.10:FF:000001">
    <property type="entry name" value="Pyrroline-5-carboxylate reductase"/>
    <property type="match status" value="1"/>
</dbReference>
<dbReference type="InterPro" id="IPR029036">
    <property type="entry name" value="P5CR_dimer"/>
</dbReference>
<protein>
    <recommendedName>
        <fullName evidence="4 5">Pyrroline-5-carboxylate reductase</fullName>
        <shortName evidence="4">P5C reductase</shortName>
        <shortName evidence="4">P5CR</shortName>
        <ecNumber evidence="4 5">1.5.1.2</ecNumber>
    </recommendedName>
    <alternativeName>
        <fullName evidence="4">PCA reductase</fullName>
    </alternativeName>
</protein>
<dbReference type="GO" id="GO:0055129">
    <property type="term" value="P:L-proline biosynthetic process"/>
    <property type="evidence" value="ECO:0007669"/>
    <property type="project" value="UniProtKB-UniRule"/>
</dbReference>
<comment type="similarity">
    <text evidence="1 4 7">Belongs to the pyrroline-5-carboxylate reductase family.</text>
</comment>